<dbReference type="GO" id="GO:0016491">
    <property type="term" value="F:oxidoreductase activity"/>
    <property type="evidence" value="ECO:0007669"/>
    <property type="project" value="UniProtKB-KW"/>
</dbReference>
<dbReference type="InterPro" id="IPR036291">
    <property type="entry name" value="NAD(P)-bd_dom_sf"/>
</dbReference>
<reference evidence="3" key="1">
    <citation type="journal article" date="2015" name="Int. J. Syst. Evol. Microbiol.">
        <title>Rhizobium oryzicola sp. nov., potential plant-growth-promoting endophytic bacteria isolated from rice roots.</title>
        <authorList>
            <person name="Zhang X.X."/>
            <person name="Gao J.S."/>
            <person name="Cao Y.H."/>
            <person name="Sheirdil R.A."/>
            <person name="Wang X.C."/>
            <person name="Zhang L."/>
        </authorList>
    </citation>
    <scope>NUCLEOTIDE SEQUENCE</scope>
    <source>
        <strain evidence="3">05753</strain>
    </source>
</reference>
<keyword evidence="4" id="KW-1185">Reference proteome</keyword>
<dbReference type="EMBL" id="JAUKWQ010000004">
    <property type="protein sequence ID" value="MDO1583351.1"/>
    <property type="molecule type" value="Genomic_DNA"/>
</dbReference>
<dbReference type="PRINTS" id="PR00081">
    <property type="entry name" value="GDHRDH"/>
</dbReference>
<evidence type="ECO:0000313" key="3">
    <source>
        <dbReference type="EMBL" id="MDO1583351.1"/>
    </source>
</evidence>
<dbReference type="Gene3D" id="3.40.50.720">
    <property type="entry name" value="NAD(P)-binding Rossmann-like Domain"/>
    <property type="match status" value="1"/>
</dbReference>
<dbReference type="PRINTS" id="PR00080">
    <property type="entry name" value="SDRFAMILY"/>
</dbReference>
<evidence type="ECO:0000313" key="4">
    <source>
        <dbReference type="Proteomes" id="UP001169006"/>
    </source>
</evidence>
<comment type="similarity">
    <text evidence="1">Belongs to the short-chain dehydrogenases/reductases (SDR) family.</text>
</comment>
<keyword evidence="2 3" id="KW-0560">Oxidoreductase</keyword>
<proteinExistence type="inferred from homology"/>
<organism evidence="3 4">
    <name type="scientific">Rhizobium oryzicola</name>
    <dbReference type="NCBI Taxonomy" id="1232668"/>
    <lineage>
        <taxon>Bacteria</taxon>
        <taxon>Pseudomonadati</taxon>
        <taxon>Pseudomonadota</taxon>
        <taxon>Alphaproteobacteria</taxon>
        <taxon>Hyphomicrobiales</taxon>
        <taxon>Rhizobiaceae</taxon>
        <taxon>Rhizobium/Agrobacterium group</taxon>
        <taxon>Rhizobium</taxon>
    </lineage>
</organism>
<dbReference type="RefSeq" id="WP_302077540.1">
    <property type="nucleotide sequence ID" value="NZ_JAUKWQ010000004.1"/>
</dbReference>
<dbReference type="Proteomes" id="UP001169006">
    <property type="component" value="Unassembled WGS sequence"/>
</dbReference>
<dbReference type="SUPFAM" id="SSF51735">
    <property type="entry name" value="NAD(P)-binding Rossmann-fold domains"/>
    <property type="match status" value="1"/>
</dbReference>
<name>A0ABT8SYC4_9HYPH</name>
<dbReference type="PROSITE" id="PS00061">
    <property type="entry name" value="ADH_SHORT"/>
    <property type="match status" value="1"/>
</dbReference>
<evidence type="ECO:0000256" key="2">
    <source>
        <dbReference type="ARBA" id="ARBA00023002"/>
    </source>
</evidence>
<evidence type="ECO:0000256" key="1">
    <source>
        <dbReference type="ARBA" id="ARBA00006484"/>
    </source>
</evidence>
<dbReference type="InterPro" id="IPR002347">
    <property type="entry name" value="SDR_fam"/>
</dbReference>
<sequence>MSIHGDAPIALVTGGSRGIGRATAELLLNEGYDLHVTYRNRSDVAQGLGALGESLGRRVTLHKLEASSLEDQDRFLKELAGVRFNTLIFNAGMIEFEDFSDYDEAIWVRTLETNLSSILRFSVRLQNALVDGGSIVMVSSTDGYVGSYASMAYAASKAALINLTRSLACNYGARNIRVNAVAPGWISTDMTTEGSSDSASVTPLGRDGTPQEVANVIGFLASPRASFVTGATIVVDGGYTSSDPIMLNESRQFQASKLGEKP</sequence>
<comment type="caution">
    <text evidence="3">The sequence shown here is derived from an EMBL/GenBank/DDBJ whole genome shotgun (WGS) entry which is preliminary data.</text>
</comment>
<dbReference type="EC" id="1.-.-.-" evidence="3"/>
<dbReference type="PANTHER" id="PTHR42760">
    <property type="entry name" value="SHORT-CHAIN DEHYDROGENASES/REDUCTASES FAMILY MEMBER"/>
    <property type="match status" value="1"/>
</dbReference>
<dbReference type="Pfam" id="PF13561">
    <property type="entry name" value="adh_short_C2"/>
    <property type="match status" value="1"/>
</dbReference>
<dbReference type="PANTHER" id="PTHR42760:SF133">
    <property type="entry name" value="3-OXOACYL-[ACYL-CARRIER-PROTEIN] REDUCTASE"/>
    <property type="match status" value="1"/>
</dbReference>
<gene>
    <name evidence="3" type="ORF">Q2T52_14755</name>
</gene>
<protein>
    <submittedName>
        <fullName evidence="3">SDR family oxidoreductase</fullName>
        <ecNumber evidence="3">1.-.-.-</ecNumber>
    </submittedName>
</protein>
<dbReference type="CDD" id="cd05233">
    <property type="entry name" value="SDR_c"/>
    <property type="match status" value="1"/>
</dbReference>
<dbReference type="InterPro" id="IPR020904">
    <property type="entry name" value="Sc_DH/Rdtase_CS"/>
</dbReference>
<accession>A0ABT8SYC4</accession>
<reference evidence="3" key="2">
    <citation type="submission" date="2023-07" db="EMBL/GenBank/DDBJ databases">
        <authorList>
            <person name="Sun H."/>
        </authorList>
    </citation>
    <scope>NUCLEOTIDE SEQUENCE</scope>
    <source>
        <strain evidence="3">05753</strain>
    </source>
</reference>